<reference evidence="9" key="1">
    <citation type="submission" date="2018-06" db="EMBL/GenBank/DDBJ databases">
        <authorList>
            <person name="Guldener U."/>
        </authorList>
    </citation>
    <scope>NUCLEOTIDE SEQUENCE [LARGE SCALE GENOMIC DNA]</scope>
    <source>
        <strain evidence="9">UTAD17</strain>
    </source>
</reference>
<feature type="transmembrane region" description="Helical" evidence="7">
    <location>
        <begin position="197"/>
        <end position="217"/>
    </location>
</feature>
<keyword evidence="4 7" id="KW-1133">Transmembrane helix</keyword>
<sequence>MSSQPQTSTTTSAAKQKDNTVVSPSLSTTSNTSSRSQNRHEKQSANDNDTNNENLIQKITTSGDNNEYIMIGRQKFLKDELYQAFGGTLNPGLAPEATHKFANPVPLGLSAFALTTFVLSMYNARAMGITVPNVVVGVAIFYGGVAEVISGIWLMAIENTFGATALTSYGAFWMSYSALYIPWFGVIDAYEGHDEEFRNGVGFFLLGWAIFTYGLTICTLKSTVAFFGLFFFLALTFLLLSIGNFANSVGCIRAGGVIGVIASMFGWYNAYAGVANKENSYLIANAVQLPTNERLLFERSS</sequence>
<dbReference type="GO" id="GO:0005886">
    <property type="term" value="C:plasma membrane"/>
    <property type="evidence" value="ECO:0007669"/>
    <property type="project" value="TreeGrafter"/>
</dbReference>
<evidence type="ECO:0000256" key="6">
    <source>
        <dbReference type="SAM" id="MobiDB-lite"/>
    </source>
</evidence>
<feature type="region of interest" description="Disordered" evidence="6">
    <location>
        <begin position="1"/>
        <end position="53"/>
    </location>
</feature>
<evidence type="ECO:0000256" key="5">
    <source>
        <dbReference type="ARBA" id="ARBA00023136"/>
    </source>
</evidence>
<dbReference type="PROSITE" id="PS01114">
    <property type="entry name" value="GPR1_FUN34_YAAH"/>
    <property type="match status" value="1"/>
</dbReference>
<dbReference type="InterPro" id="IPR051633">
    <property type="entry name" value="AceTr"/>
</dbReference>
<evidence type="ECO:0000256" key="4">
    <source>
        <dbReference type="ARBA" id="ARBA00022989"/>
    </source>
</evidence>
<keyword evidence="5 7" id="KW-0472">Membrane</keyword>
<comment type="similarity">
    <text evidence="2">Belongs to the acetate uptake transporter (AceTr) (TC 2.A.96) family.</text>
</comment>
<comment type="subcellular location">
    <subcellularLocation>
        <location evidence="1">Membrane</location>
        <topology evidence="1">Multi-pass membrane protein</topology>
    </subcellularLocation>
</comment>
<dbReference type="PANTHER" id="PTHR31123:SF1">
    <property type="entry name" value="ACCUMULATION OF DYADS PROTEIN 2-RELATED"/>
    <property type="match status" value="1"/>
</dbReference>
<keyword evidence="9" id="KW-1185">Reference proteome</keyword>
<evidence type="ECO:0000313" key="8">
    <source>
        <dbReference type="EMBL" id="SSD58243.1"/>
    </source>
</evidence>
<dbReference type="EMBL" id="UFAJ01000001">
    <property type="protein sequence ID" value="SSD58243.1"/>
    <property type="molecule type" value="Genomic_DNA"/>
</dbReference>
<keyword evidence="3 7" id="KW-0812">Transmembrane</keyword>
<protein>
    <submittedName>
        <fullName evidence="8">Related to Ammonia transport outward protein 2</fullName>
    </submittedName>
</protein>
<feature type="transmembrane region" description="Helical" evidence="7">
    <location>
        <begin position="252"/>
        <end position="271"/>
    </location>
</feature>
<accession>A0A376B0R4</accession>
<dbReference type="PANTHER" id="PTHR31123">
    <property type="entry name" value="ACCUMULATION OF DYADS PROTEIN 2-RELATED"/>
    <property type="match status" value="1"/>
</dbReference>
<feature type="transmembrane region" description="Helical" evidence="7">
    <location>
        <begin position="134"/>
        <end position="154"/>
    </location>
</feature>
<evidence type="ECO:0000256" key="7">
    <source>
        <dbReference type="SAM" id="Phobius"/>
    </source>
</evidence>
<dbReference type="NCBIfam" id="NF038013">
    <property type="entry name" value="AceTr_1"/>
    <property type="match status" value="1"/>
</dbReference>
<proteinExistence type="inferred from homology"/>
<evidence type="ECO:0000256" key="3">
    <source>
        <dbReference type="ARBA" id="ARBA00022692"/>
    </source>
</evidence>
<gene>
    <name evidence="8" type="ORF">SCODWIG_00004</name>
</gene>
<feature type="transmembrane region" description="Helical" evidence="7">
    <location>
        <begin position="224"/>
        <end position="246"/>
    </location>
</feature>
<dbReference type="GO" id="GO:0015123">
    <property type="term" value="F:acetate transmembrane transporter activity"/>
    <property type="evidence" value="ECO:0007669"/>
    <property type="project" value="TreeGrafter"/>
</dbReference>
<dbReference type="Pfam" id="PF01184">
    <property type="entry name" value="Gpr1_Fun34_YaaH"/>
    <property type="match status" value="1"/>
</dbReference>
<evidence type="ECO:0000256" key="2">
    <source>
        <dbReference type="ARBA" id="ARBA00005587"/>
    </source>
</evidence>
<feature type="compositionally biased region" description="Low complexity" evidence="6">
    <location>
        <begin position="1"/>
        <end position="12"/>
    </location>
</feature>
<dbReference type="AlphaFoldDB" id="A0A376B0R4"/>
<evidence type="ECO:0000313" key="9">
    <source>
        <dbReference type="Proteomes" id="UP000262825"/>
    </source>
</evidence>
<feature type="compositionally biased region" description="Low complexity" evidence="6">
    <location>
        <begin position="19"/>
        <end position="36"/>
    </location>
</feature>
<feature type="transmembrane region" description="Helical" evidence="7">
    <location>
        <begin position="166"/>
        <end position="185"/>
    </location>
</feature>
<dbReference type="Proteomes" id="UP000262825">
    <property type="component" value="Unassembled WGS sequence"/>
</dbReference>
<evidence type="ECO:0000256" key="1">
    <source>
        <dbReference type="ARBA" id="ARBA00004141"/>
    </source>
</evidence>
<name>A0A376B0R4_9ASCO</name>
<dbReference type="InterPro" id="IPR047622">
    <property type="entry name" value="GPR1_FUN34_YAAH"/>
</dbReference>
<organism evidence="8 9">
    <name type="scientific">Saccharomycodes ludwigii</name>
    <dbReference type="NCBI Taxonomy" id="36035"/>
    <lineage>
        <taxon>Eukaryota</taxon>
        <taxon>Fungi</taxon>
        <taxon>Dikarya</taxon>
        <taxon>Ascomycota</taxon>
        <taxon>Saccharomycotina</taxon>
        <taxon>Saccharomycetes</taxon>
        <taxon>Saccharomycodales</taxon>
        <taxon>Saccharomycodaceae</taxon>
        <taxon>Saccharomycodes</taxon>
    </lineage>
</organism>
<dbReference type="VEuPathDB" id="FungiDB:SCODWIG_00004"/>
<dbReference type="InterPro" id="IPR000791">
    <property type="entry name" value="Gpr1/Fun34/SatP-like"/>
</dbReference>